<evidence type="ECO:0000313" key="3">
    <source>
        <dbReference type="Proteomes" id="UP000198870"/>
    </source>
</evidence>
<dbReference type="EMBL" id="FMUX01000002">
    <property type="protein sequence ID" value="SCX92462.1"/>
    <property type="molecule type" value="Genomic_DNA"/>
</dbReference>
<sequence>MKRLCIFLFVMVLTVGCASLSGNEPRTVSKLVTGDLSLVEPPARRFAIYPVVNGSYLAEGPDRDLIIGTTRDEIREIMVGKGYVPVSLAEEPDFIIGFGLGVESRITDEEIFKKTGLVAGLSTEGINQAAFQKGSILVALFKPGAKEPAWRVLAQGMAEMKKSEASRKQAIHELLAVMLSPVPPAGKGIP</sequence>
<protein>
    <recommendedName>
        <fullName evidence="4">DUF4136 domain-containing protein</fullName>
    </recommendedName>
</protein>
<organism evidence="2 3">
    <name type="scientific">Desulfoluna spongiiphila</name>
    <dbReference type="NCBI Taxonomy" id="419481"/>
    <lineage>
        <taxon>Bacteria</taxon>
        <taxon>Pseudomonadati</taxon>
        <taxon>Thermodesulfobacteriota</taxon>
        <taxon>Desulfobacteria</taxon>
        <taxon>Desulfobacterales</taxon>
        <taxon>Desulfolunaceae</taxon>
        <taxon>Desulfoluna</taxon>
    </lineage>
</organism>
<proteinExistence type="predicted"/>
<name>A0A1G5BQK1_9BACT</name>
<evidence type="ECO:0000256" key="1">
    <source>
        <dbReference type="SAM" id="SignalP"/>
    </source>
</evidence>
<dbReference type="AlphaFoldDB" id="A0A1G5BQK1"/>
<evidence type="ECO:0008006" key="4">
    <source>
        <dbReference type="Google" id="ProtNLM"/>
    </source>
</evidence>
<dbReference type="RefSeq" id="WP_092208459.1">
    <property type="nucleotide sequence ID" value="NZ_FMUX01000002.1"/>
</dbReference>
<dbReference type="Proteomes" id="UP000198870">
    <property type="component" value="Unassembled WGS sequence"/>
</dbReference>
<evidence type="ECO:0000313" key="2">
    <source>
        <dbReference type="EMBL" id="SCX92462.1"/>
    </source>
</evidence>
<dbReference type="STRING" id="419481.SAMN05216233_102144"/>
<gene>
    <name evidence="2" type="ORF">SAMN05216233_102144</name>
</gene>
<reference evidence="2 3" key="1">
    <citation type="submission" date="2016-10" db="EMBL/GenBank/DDBJ databases">
        <authorList>
            <person name="de Groot N.N."/>
        </authorList>
    </citation>
    <scope>NUCLEOTIDE SEQUENCE [LARGE SCALE GENOMIC DNA]</scope>
    <source>
        <strain evidence="2 3">AA1</strain>
    </source>
</reference>
<feature type="signal peptide" evidence="1">
    <location>
        <begin position="1"/>
        <end position="20"/>
    </location>
</feature>
<accession>A0A1G5BQK1</accession>
<keyword evidence="1" id="KW-0732">Signal</keyword>
<dbReference type="PROSITE" id="PS51257">
    <property type="entry name" value="PROKAR_LIPOPROTEIN"/>
    <property type="match status" value="1"/>
</dbReference>
<dbReference type="OrthoDB" id="5876564at2"/>
<keyword evidence="3" id="KW-1185">Reference proteome</keyword>
<feature type="chain" id="PRO_5011774883" description="DUF4136 domain-containing protein" evidence="1">
    <location>
        <begin position="21"/>
        <end position="190"/>
    </location>
</feature>